<keyword evidence="4" id="KW-0804">Transcription</keyword>
<keyword evidence="5" id="KW-0812">Transmembrane</keyword>
<dbReference type="Proteomes" id="UP001196870">
    <property type="component" value="Unassembled WGS sequence"/>
</dbReference>
<dbReference type="InterPro" id="IPR036390">
    <property type="entry name" value="WH_DNA-bd_sf"/>
</dbReference>
<dbReference type="SUPFAM" id="SSF53850">
    <property type="entry name" value="Periplasmic binding protein-like II"/>
    <property type="match status" value="1"/>
</dbReference>
<dbReference type="EMBL" id="JAAGBB010000066">
    <property type="protein sequence ID" value="MBR0668716.1"/>
    <property type="molecule type" value="Genomic_DNA"/>
</dbReference>
<protein>
    <submittedName>
        <fullName evidence="7">LysR family transcriptional regulator</fullName>
    </submittedName>
</protein>
<dbReference type="PANTHER" id="PTHR30346">
    <property type="entry name" value="TRANSCRIPTIONAL DUAL REGULATOR HCAR-RELATED"/>
    <property type="match status" value="1"/>
</dbReference>
<dbReference type="CDD" id="cd08414">
    <property type="entry name" value="PBP2_LTTR_aromatics_like"/>
    <property type="match status" value="1"/>
</dbReference>
<name>A0ABS5F861_9PROT</name>
<dbReference type="Pfam" id="PF00126">
    <property type="entry name" value="HTH_1"/>
    <property type="match status" value="1"/>
</dbReference>
<evidence type="ECO:0000256" key="3">
    <source>
        <dbReference type="ARBA" id="ARBA00023125"/>
    </source>
</evidence>
<reference evidence="8" key="1">
    <citation type="journal article" date="2021" name="Syst. Appl. Microbiol.">
        <title>Roseomonas hellenica sp. nov., isolated from roots of wild-growing Alkanna tinctoria.</title>
        <authorList>
            <person name="Rat A."/>
            <person name="Naranjo H.D."/>
            <person name="Lebbe L."/>
            <person name="Cnockaert M."/>
            <person name="Krigas N."/>
            <person name="Grigoriadou K."/>
            <person name="Maloupa E."/>
            <person name="Willems A."/>
        </authorList>
    </citation>
    <scope>NUCLEOTIDE SEQUENCE [LARGE SCALE GENOMIC DNA]</scope>
    <source>
        <strain evidence="8">LMG 31523</strain>
    </source>
</reference>
<evidence type="ECO:0000256" key="2">
    <source>
        <dbReference type="ARBA" id="ARBA00023015"/>
    </source>
</evidence>
<keyword evidence="5" id="KW-1133">Transmembrane helix</keyword>
<accession>A0ABS5F861</accession>
<evidence type="ECO:0000313" key="7">
    <source>
        <dbReference type="EMBL" id="MBR0668716.1"/>
    </source>
</evidence>
<gene>
    <name evidence="7" type="ORF">GXW71_30475</name>
</gene>
<dbReference type="Gene3D" id="1.10.10.10">
    <property type="entry name" value="Winged helix-like DNA-binding domain superfamily/Winged helix DNA-binding domain"/>
    <property type="match status" value="1"/>
</dbReference>
<dbReference type="Gene3D" id="3.40.190.10">
    <property type="entry name" value="Periplasmic binding protein-like II"/>
    <property type="match status" value="2"/>
</dbReference>
<keyword evidence="5" id="KW-0472">Membrane</keyword>
<evidence type="ECO:0000256" key="4">
    <source>
        <dbReference type="ARBA" id="ARBA00023163"/>
    </source>
</evidence>
<evidence type="ECO:0000256" key="5">
    <source>
        <dbReference type="SAM" id="Phobius"/>
    </source>
</evidence>
<dbReference type="PROSITE" id="PS50931">
    <property type="entry name" value="HTH_LYSR"/>
    <property type="match status" value="1"/>
</dbReference>
<organism evidence="7 8">
    <name type="scientific">Plastoroseomonas hellenica</name>
    <dbReference type="NCBI Taxonomy" id="2687306"/>
    <lineage>
        <taxon>Bacteria</taxon>
        <taxon>Pseudomonadati</taxon>
        <taxon>Pseudomonadota</taxon>
        <taxon>Alphaproteobacteria</taxon>
        <taxon>Acetobacterales</taxon>
        <taxon>Acetobacteraceae</taxon>
        <taxon>Plastoroseomonas</taxon>
    </lineage>
</organism>
<evidence type="ECO:0000259" key="6">
    <source>
        <dbReference type="PROSITE" id="PS50931"/>
    </source>
</evidence>
<dbReference type="PANTHER" id="PTHR30346:SF17">
    <property type="entry name" value="LYSR FAMILY TRANSCRIPTIONAL REGULATOR"/>
    <property type="match status" value="1"/>
</dbReference>
<dbReference type="InterPro" id="IPR005119">
    <property type="entry name" value="LysR_subst-bd"/>
</dbReference>
<dbReference type="PRINTS" id="PR00039">
    <property type="entry name" value="HTHLYSR"/>
</dbReference>
<proteinExistence type="inferred from homology"/>
<evidence type="ECO:0000313" key="8">
    <source>
        <dbReference type="Proteomes" id="UP001196870"/>
    </source>
</evidence>
<evidence type="ECO:0000256" key="1">
    <source>
        <dbReference type="ARBA" id="ARBA00009437"/>
    </source>
</evidence>
<comment type="similarity">
    <text evidence="1">Belongs to the LysR transcriptional regulatory family.</text>
</comment>
<keyword evidence="2" id="KW-0805">Transcription regulation</keyword>
<dbReference type="Pfam" id="PF03466">
    <property type="entry name" value="LysR_substrate"/>
    <property type="match status" value="1"/>
</dbReference>
<dbReference type="InterPro" id="IPR000847">
    <property type="entry name" value="LysR_HTH_N"/>
</dbReference>
<dbReference type="SUPFAM" id="SSF46785">
    <property type="entry name" value="Winged helix' DNA-binding domain"/>
    <property type="match status" value="1"/>
</dbReference>
<comment type="caution">
    <text evidence="7">The sequence shown here is derived from an EMBL/GenBank/DDBJ whole genome shotgun (WGS) entry which is preliminary data.</text>
</comment>
<feature type="transmembrane region" description="Helical" evidence="5">
    <location>
        <begin position="234"/>
        <end position="256"/>
    </location>
</feature>
<dbReference type="RefSeq" id="WP_211856634.1">
    <property type="nucleotide sequence ID" value="NZ_JAAGBB010000066.1"/>
</dbReference>
<sequence length="297" mass="32944">MELRHLRYFVALAEELHFTRAARRLGISQPPLSQQIRALEEEFETPLFERTRRRVALTEAGRVLLEEARATLAQAARAETVTRRAGRGEIGELRVGLFASAPILPIFQQTVIGFRQRLPAVHLTLEEAPTLQQIEALRRRQLDAGFLRAPSADGLPADISALELFREELVVVMRQDHRLARLRGRIPLAALAEESLIGFSRTVGTTLHAQMTMLCNRAGFTPRVTQEARENSTLMGLVAAGIGIAVVPVTLTRILVGAVTRRRLDTPDATTATWLAMPREQATTLARAFLDCARPVP</sequence>
<keyword evidence="8" id="KW-1185">Reference proteome</keyword>
<feature type="domain" description="HTH lysR-type" evidence="6">
    <location>
        <begin position="1"/>
        <end position="58"/>
    </location>
</feature>
<keyword evidence="3" id="KW-0238">DNA-binding</keyword>
<dbReference type="InterPro" id="IPR036388">
    <property type="entry name" value="WH-like_DNA-bd_sf"/>
</dbReference>